<keyword evidence="3" id="KW-1185">Reference proteome</keyword>
<reference evidence="2 3" key="1">
    <citation type="journal article" date="2012" name="BMC Genomics">
        <title>The Caulobacter crescentus phage phiCbK: genomics of a canonical phage.</title>
        <authorList>
            <person name="Gill J.J."/>
            <person name="Berry J.D."/>
            <person name="Russell W.K."/>
            <person name="Lessor L."/>
            <person name="Escobar Garcia D.A."/>
            <person name="Hernandez D."/>
            <person name="Kane A."/>
            <person name="Keene J."/>
            <person name="Maddox M."/>
            <person name="Martin R."/>
            <person name="Mohan S."/>
            <person name="Thorn A.M."/>
            <person name="Russell D.H."/>
            <person name="Young R."/>
        </authorList>
    </citation>
    <scope>NUCLEOTIDE SEQUENCE [LARGE SCALE GENOMIC DNA]</scope>
</reference>
<feature type="region of interest" description="Disordered" evidence="1">
    <location>
        <begin position="1"/>
        <end position="22"/>
    </location>
</feature>
<organism evidence="2 3">
    <name type="scientific">Caulobacter phage CcrColossus</name>
    <dbReference type="NCBI Taxonomy" id="1211640"/>
    <lineage>
        <taxon>Viruses</taxon>
        <taxon>Duplodnaviria</taxon>
        <taxon>Heunggongvirae</taxon>
        <taxon>Uroviricota</taxon>
        <taxon>Caudoviricetes</taxon>
        <taxon>Jeanschmidtviridae</taxon>
        <taxon>Colossusvirus</taxon>
        <taxon>Colossusvirus colossus</taxon>
    </lineage>
</organism>
<gene>
    <name evidence="2" type="ORF">CcrColossus_gp441</name>
</gene>
<name>K4JT50_9CAUD</name>
<accession>K4JT50</accession>
<proteinExistence type="predicted"/>
<dbReference type="Proteomes" id="UP000000463">
    <property type="component" value="Segment"/>
</dbReference>
<evidence type="ECO:0000256" key="1">
    <source>
        <dbReference type="SAM" id="MobiDB-lite"/>
    </source>
</evidence>
<evidence type="ECO:0000313" key="2">
    <source>
        <dbReference type="EMBL" id="AFU88311.1"/>
    </source>
</evidence>
<protein>
    <submittedName>
        <fullName evidence="2">Uncharacterized protein</fullName>
    </submittedName>
</protein>
<dbReference type="RefSeq" id="YP_006988675.1">
    <property type="nucleotide sequence ID" value="NC_019406.1"/>
</dbReference>
<evidence type="ECO:0000313" key="3">
    <source>
        <dbReference type="Proteomes" id="UP000000463"/>
    </source>
</evidence>
<dbReference type="KEGG" id="vg:13995369"/>
<dbReference type="GeneID" id="13995369"/>
<dbReference type="EMBL" id="JX100810">
    <property type="protein sequence ID" value="AFU88311.1"/>
    <property type="molecule type" value="Genomic_DNA"/>
</dbReference>
<sequence>MARAYLRNAPEGDQRPEPLSTPVVDRALESRLPDVKAWLKPRIPSLEDSDIKFALSSALKGSGADAFRAGVILKDMFSWPVDIDLIMVLRDAIEGLAIALKIETGHWVLRTGLRFPGKDGDTIEWEDENGKARAGTIKTIDRTYAQALVQPPDGLTKVYKPVRVIAESVTANITQAEYPKIIPLAANGAA</sequence>